<sequence length="224" mass="25968">MRTKYASFIKTLRTKRGVSQSEVAKKLDISRSSYIAVEQGIRELTLGEFEKLSEILGTSLEDLERGEFPNYEKYKQMILAFLRLNKDLTKTKLAKLLYLSDFGWYYSHLESMSGMQYRKIQYGPVADTYFRLIDEMTTNGEITIEQTEGGAMRITETRGGAKIPLSEISADEMRLIQKIDKKWKGKKTAEIVKFSHQQMPFMFAEPNDIVSYDVFTQENPDEIY</sequence>
<dbReference type="Pfam" id="PF01381">
    <property type="entry name" value="HTH_3"/>
    <property type="match status" value="1"/>
</dbReference>
<dbReference type="Pfam" id="PF13274">
    <property type="entry name" value="SocA_Panacea"/>
    <property type="match status" value="1"/>
</dbReference>
<dbReference type="PANTHER" id="PTHR46558:SF4">
    <property type="entry name" value="DNA-BIDING PHAGE PROTEIN"/>
    <property type="match status" value="1"/>
</dbReference>
<evidence type="ECO:0000259" key="2">
    <source>
        <dbReference type="PROSITE" id="PS50943"/>
    </source>
</evidence>
<dbReference type="STRING" id="1798664.A3C93_00180"/>
<proteinExistence type="predicted"/>
<feature type="domain" description="HTH cro/C1-type" evidence="2">
    <location>
        <begin position="9"/>
        <end position="63"/>
    </location>
</feature>
<dbReference type="InterPro" id="IPR010982">
    <property type="entry name" value="Lambda_DNA-bd_dom_sf"/>
</dbReference>
<comment type="caution">
    <text evidence="3">The sequence shown here is derived from an EMBL/GenBank/DDBJ whole genome shotgun (WGS) entry which is preliminary data.</text>
</comment>
<gene>
    <name evidence="3" type="ORF">A3C93_00180</name>
</gene>
<name>A0A1G2DK88_9BACT</name>
<keyword evidence="1" id="KW-0238">DNA-binding</keyword>
<dbReference type="Proteomes" id="UP000178636">
    <property type="component" value="Unassembled WGS sequence"/>
</dbReference>
<protein>
    <recommendedName>
        <fullName evidence="2">HTH cro/C1-type domain-containing protein</fullName>
    </recommendedName>
</protein>
<dbReference type="SUPFAM" id="SSF47413">
    <property type="entry name" value="lambda repressor-like DNA-binding domains"/>
    <property type="match status" value="1"/>
</dbReference>
<dbReference type="Gene3D" id="1.10.260.40">
    <property type="entry name" value="lambda repressor-like DNA-binding domains"/>
    <property type="match status" value="1"/>
</dbReference>
<dbReference type="InterPro" id="IPR001387">
    <property type="entry name" value="Cro/C1-type_HTH"/>
</dbReference>
<evidence type="ECO:0000256" key="1">
    <source>
        <dbReference type="ARBA" id="ARBA00023125"/>
    </source>
</evidence>
<dbReference type="PANTHER" id="PTHR46558">
    <property type="entry name" value="TRACRIPTIONAL REGULATORY PROTEIN-RELATED-RELATED"/>
    <property type="match status" value="1"/>
</dbReference>
<evidence type="ECO:0000313" key="3">
    <source>
        <dbReference type="EMBL" id="OGZ13320.1"/>
    </source>
</evidence>
<dbReference type="SMART" id="SM00530">
    <property type="entry name" value="HTH_XRE"/>
    <property type="match status" value="1"/>
</dbReference>
<accession>A0A1G2DK88</accession>
<evidence type="ECO:0000313" key="4">
    <source>
        <dbReference type="Proteomes" id="UP000178636"/>
    </source>
</evidence>
<dbReference type="CDD" id="cd00093">
    <property type="entry name" value="HTH_XRE"/>
    <property type="match status" value="1"/>
</dbReference>
<reference evidence="3 4" key="1">
    <citation type="journal article" date="2016" name="Nat. Commun.">
        <title>Thousands of microbial genomes shed light on interconnected biogeochemical processes in an aquifer system.</title>
        <authorList>
            <person name="Anantharaman K."/>
            <person name="Brown C.T."/>
            <person name="Hug L.A."/>
            <person name="Sharon I."/>
            <person name="Castelle C.J."/>
            <person name="Probst A.J."/>
            <person name="Thomas B.C."/>
            <person name="Singh A."/>
            <person name="Wilkins M.J."/>
            <person name="Karaoz U."/>
            <person name="Brodie E.L."/>
            <person name="Williams K.H."/>
            <person name="Hubbard S.S."/>
            <person name="Banfield J.F."/>
        </authorList>
    </citation>
    <scope>NUCLEOTIDE SEQUENCE [LARGE SCALE GENOMIC DNA]</scope>
</reference>
<dbReference type="GO" id="GO:0003677">
    <property type="term" value="F:DNA binding"/>
    <property type="evidence" value="ECO:0007669"/>
    <property type="project" value="UniProtKB-KW"/>
</dbReference>
<organism evidence="3 4">
    <name type="scientific">Candidatus Lloydbacteria bacterium RIFCSPHIGHO2_02_FULL_54_17</name>
    <dbReference type="NCBI Taxonomy" id="1798664"/>
    <lineage>
        <taxon>Bacteria</taxon>
        <taxon>Candidatus Lloydiibacteriota</taxon>
    </lineage>
</organism>
<dbReference type="AlphaFoldDB" id="A0A1G2DK88"/>
<dbReference type="EMBL" id="MHLO01000005">
    <property type="protein sequence ID" value="OGZ13320.1"/>
    <property type="molecule type" value="Genomic_DNA"/>
</dbReference>
<dbReference type="PROSITE" id="PS50943">
    <property type="entry name" value="HTH_CROC1"/>
    <property type="match status" value="1"/>
</dbReference>
<dbReference type="InterPro" id="IPR025272">
    <property type="entry name" value="SocA_Panacea"/>
</dbReference>